<evidence type="ECO:0000256" key="10">
    <source>
        <dbReference type="ARBA" id="ARBA00022960"/>
    </source>
</evidence>
<feature type="binding site" evidence="18">
    <location>
        <position position="363"/>
    </location>
    <ligand>
        <name>acetyl-CoA</name>
        <dbReference type="ChEBI" id="CHEBI:57288"/>
    </ligand>
</feature>
<dbReference type="Pfam" id="PF00132">
    <property type="entry name" value="Hexapep"/>
    <property type="match status" value="3"/>
</dbReference>
<comment type="cofactor">
    <cofactor evidence="18">
        <name>Mg(2+)</name>
        <dbReference type="ChEBI" id="CHEBI:18420"/>
    </cofactor>
    <text evidence="18">Binds 1 Mg(2+) ion per subunit.</text>
</comment>
<keyword evidence="9 18" id="KW-0460">Magnesium</keyword>
<dbReference type="GO" id="GO:0019134">
    <property type="term" value="F:glucosamine-1-phosphate N-acetyltransferase activity"/>
    <property type="evidence" value="ECO:0007669"/>
    <property type="project" value="UniProtKB-UniRule"/>
</dbReference>
<dbReference type="SUPFAM" id="SSF53448">
    <property type="entry name" value="Nucleotide-diphospho-sugar transferases"/>
    <property type="match status" value="1"/>
</dbReference>
<feature type="binding site" evidence="18">
    <location>
        <position position="140"/>
    </location>
    <ligand>
        <name>UDP-N-acetyl-alpha-D-glucosamine</name>
        <dbReference type="ChEBI" id="CHEBI:57705"/>
    </ligand>
</feature>
<dbReference type="Gene3D" id="2.160.10.10">
    <property type="entry name" value="Hexapeptide repeat proteins"/>
    <property type="match status" value="1"/>
</dbReference>
<protein>
    <recommendedName>
        <fullName evidence="18">Bifunctional protein GlmU</fullName>
    </recommendedName>
    <domain>
        <recommendedName>
            <fullName evidence="18">UDP-N-acetylglucosamine pyrophosphorylase</fullName>
            <ecNumber evidence="18">2.7.7.23</ecNumber>
        </recommendedName>
        <alternativeName>
            <fullName evidence="18">N-acetylglucosamine-1-phosphate uridyltransferase</fullName>
        </alternativeName>
    </domain>
    <domain>
        <recommendedName>
            <fullName evidence="18">Glucosamine-1-phosphate N-acetyltransferase</fullName>
            <ecNumber evidence="18">2.3.1.157</ecNumber>
        </recommendedName>
    </domain>
</protein>
<dbReference type="GO" id="GO:0000287">
    <property type="term" value="F:magnesium ion binding"/>
    <property type="evidence" value="ECO:0007669"/>
    <property type="project" value="UniProtKB-UniRule"/>
</dbReference>
<feature type="binding site" evidence="18">
    <location>
        <position position="155"/>
    </location>
    <ligand>
        <name>UDP-N-acetyl-alpha-D-glucosamine</name>
        <dbReference type="ChEBI" id="CHEBI:57705"/>
    </ligand>
</feature>
<keyword evidence="10 18" id="KW-0133">Cell shape</keyword>
<dbReference type="GO" id="GO:0003977">
    <property type="term" value="F:UDP-N-acetylglucosamine diphosphorylase activity"/>
    <property type="evidence" value="ECO:0007669"/>
    <property type="project" value="UniProtKB-UniRule"/>
</dbReference>
<keyword evidence="11 18" id="KW-0573">Peptidoglycan synthesis</keyword>
<comment type="catalytic activity">
    <reaction evidence="16 18">
        <text>N-acetyl-alpha-D-glucosamine 1-phosphate + UTP + H(+) = UDP-N-acetyl-alpha-D-glucosamine + diphosphate</text>
        <dbReference type="Rhea" id="RHEA:13509"/>
        <dbReference type="ChEBI" id="CHEBI:15378"/>
        <dbReference type="ChEBI" id="CHEBI:33019"/>
        <dbReference type="ChEBI" id="CHEBI:46398"/>
        <dbReference type="ChEBI" id="CHEBI:57705"/>
        <dbReference type="ChEBI" id="CHEBI:57776"/>
        <dbReference type="EC" id="2.7.7.23"/>
    </reaction>
</comment>
<proteinExistence type="inferred from homology"/>
<keyword evidence="4 18" id="KW-0963">Cytoplasm</keyword>
<feature type="region of interest" description="Linker" evidence="18">
    <location>
        <begin position="230"/>
        <end position="250"/>
    </location>
</feature>
<name>A0A6L8W752_9PROT</name>
<feature type="binding site" evidence="18">
    <location>
        <position position="170"/>
    </location>
    <ligand>
        <name>UDP-N-acetyl-alpha-D-glucosamine</name>
        <dbReference type="ChEBI" id="CHEBI:57705"/>
    </ligand>
</feature>
<evidence type="ECO:0000256" key="1">
    <source>
        <dbReference type="ARBA" id="ARBA00004496"/>
    </source>
</evidence>
<organism evidence="20 21">
    <name type="scientific">Sneathiella litorea</name>
    <dbReference type="NCBI Taxonomy" id="2606216"/>
    <lineage>
        <taxon>Bacteria</taxon>
        <taxon>Pseudomonadati</taxon>
        <taxon>Pseudomonadota</taxon>
        <taxon>Alphaproteobacteria</taxon>
        <taxon>Sneathiellales</taxon>
        <taxon>Sneathiellaceae</taxon>
        <taxon>Sneathiella</taxon>
    </lineage>
</organism>
<dbReference type="InterPro" id="IPR029044">
    <property type="entry name" value="Nucleotide-diphossugar_trans"/>
</dbReference>
<dbReference type="PROSITE" id="PS00101">
    <property type="entry name" value="HEXAPEP_TRANSFERASES"/>
    <property type="match status" value="1"/>
</dbReference>
<keyword evidence="7 18" id="KW-0479">Metal-binding</keyword>
<dbReference type="Pfam" id="PF12804">
    <property type="entry name" value="NTP_transf_3"/>
    <property type="match status" value="1"/>
</dbReference>
<feature type="binding site" evidence="18">
    <location>
        <position position="423"/>
    </location>
    <ligand>
        <name>acetyl-CoA</name>
        <dbReference type="ChEBI" id="CHEBI:57288"/>
    </ligand>
</feature>
<dbReference type="EC" id="2.7.7.23" evidence="18"/>
<feature type="binding site" evidence="18">
    <location>
        <position position="102"/>
    </location>
    <ligand>
        <name>Mg(2+)</name>
        <dbReference type="ChEBI" id="CHEBI:18420"/>
    </ligand>
</feature>
<feature type="binding site" evidence="18">
    <location>
        <position position="360"/>
    </location>
    <ligand>
        <name>UDP-N-acetyl-alpha-D-glucosamine</name>
        <dbReference type="ChEBI" id="CHEBI:57705"/>
    </ligand>
</feature>
<dbReference type="GO" id="GO:0009245">
    <property type="term" value="P:lipid A biosynthetic process"/>
    <property type="evidence" value="ECO:0007669"/>
    <property type="project" value="UniProtKB-UniRule"/>
</dbReference>
<comment type="pathway">
    <text evidence="18">Bacterial outer membrane biogenesis; LPS lipid A biosynthesis.</text>
</comment>
<keyword evidence="14 18" id="KW-0961">Cell wall biogenesis/degradation</keyword>
<dbReference type="GO" id="GO:0071555">
    <property type="term" value="P:cell wall organization"/>
    <property type="evidence" value="ECO:0007669"/>
    <property type="project" value="UniProtKB-KW"/>
</dbReference>
<dbReference type="CDD" id="cd03353">
    <property type="entry name" value="LbH_GlmU_C"/>
    <property type="match status" value="1"/>
</dbReference>
<feature type="domain" description="MobA-like NTP transferase" evidence="19">
    <location>
        <begin position="6"/>
        <end position="139"/>
    </location>
</feature>
<feature type="binding site" evidence="18">
    <location>
        <begin position="369"/>
        <end position="370"/>
    </location>
    <ligand>
        <name>acetyl-CoA</name>
        <dbReference type="ChEBI" id="CHEBI:57288"/>
    </ligand>
</feature>
<evidence type="ECO:0000256" key="9">
    <source>
        <dbReference type="ARBA" id="ARBA00022842"/>
    </source>
</evidence>
<keyword evidence="21" id="KW-1185">Reference proteome</keyword>
<evidence type="ECO:0000256" key="8">
    <source>
        <dbReference type="ARBA" id="ARBA00022737"/>
    </source>
</evidence>
<dbReference type="PANTHER" id="PTHR43584:SF3">
    <property type="entry name" value="BIFUNCTIONAL PROTEIN GLMU"/>
    <property type="match status" value="1"/>
</dbReference>
<keyword evidence="13 18" id="KW-0012">Acyltransferase</keyword>
<keyword evidence="6 18" id="KW-0548">Nucleotidyltransferase</keyword>
<reference evidence="20 21" key="1">
    <citation type="submission" date="2019-12" db="EMBL/GenBank/DDBJ databases">
        <title>Snethiella sp. nov. sp. isolated from sea sand.</title>
        <authorList>
            <person name="Kim J."/>
            <person name="Jeong S.E."/>
            <person name="Jung H.S."/>
            <person name="Jeon C.O."/>
        </authorList>
    </citation>
    <scope>NUCLEOTIDE SEQUENCE [LARGE SCALE GENOMIC DNA]</scope>
    <source>
        <strain evidence="20 21">DP05</strain>
    </source>
</reference>
<keyword evidence="12 18" id="KW-0511">Multifunctional enzyme</keyword>
<feature type="region of interest" description="N-acetyltransferase" evidence="18">
    <location>
        <begin position="251"/>
        <end position="445"/>
    </location>
</feature>
<sequence length="445" mass="46891">MSSIAAVVLAAGAGTRMKSAKPKVMHEVGGRPMISHLLGTVGALDPAKVVVVTSPNMDTVQKEVAPAEIAIQKEALGTGHAVAAALEALEGFDGDVLILYGDTPLIEVGTLQKMIDKRRASDKCAVVVLGFEPDDPLEYGRFVTDANGNLTAIVEFADANAEERAVRLCNSGVMAINAAHLADLIKAVDNKNAKGEYYLTDIVEIAIKRGLTCAYVKGEEEELLGVNNRAQLAEAEAIAQQRWRAAAMTAGATLIDPETVWFSHDTKLGRDVVIEPGVFFGPGVTVGDNVRIKAYSHLEGTTIGEAAQIGPFARLRPGADIASDVKIGNFVEVKKSQIERGAKVSHLSYIGDARVGAEANIGAGTITCNYDGYDKFKTDIGAGAFIGSNSALVAPVKIGDGAIIGAGSTVSKNVAADALGIERAEEKQKPGWAKRFRDLKKKVKK</sequence>
<feature type="active site" description="Proton acceptor" evidence="18">
    <location>
        <position position="346"/>
    </location>
</feature>
<feature type="binding site" evidence="18">
    <location>
        <position position="349"/>
    </location>
    <ligand>
        <name>UDP-N-acetyl-alpha-D-glucosamine</name>
        <dbReference type="ChEBI" id="CHEBI:57705"/>
    </ligand>
</feature>
<comment type="catalytic activity">
    <reaction evidence="15 18">
        <text>alpha-D-glucosamine 1-phosphate + acetyl-CoA = N-acetyl-alpha-D-glucosamine 1-phosphate + CoA + H(+)</text>
        <dbReference type="Rhea" id="RHEA:13725"/>
        <dbReference type="ChEBI" id="CHEBI:15378"/>
        <dbReference type="ChEBI" id="CHEBI:57287"/>
        <dbReference type="ChEBI" id="CHEBI:57288"/>
        <dbReference type="ChEBI" id="CHEBI:57776"/>
        <dbReference type="ChEBI" id="CHEBI:58516"/>
        <dbReference type="EC" id="2.3.1.157"/>
    </reaction>
</comment>
<dbReference type="AlphaFoldDB" id="A0A6L8W752"/>
<dbReference type="GO" id="GO:0016020">
    <property type="term" value="C:membrane"/>
    <property type="evidence" value="ECO:0007669"/>
    <property type="project" value="GOC"/>
</dbReference>
<feature type="binding site" evidence="18">
    <location>
        <begin position="77"/>
        <end position="78"/>
    </location>
    <ligand>
        <name>UDP-N-acetyl-alpha-D-glucosamine</name>
        <dbReference type="ChEBI" id="CHEBI:57705"/>
    </ligand>
</feature>
<feature type="binding site" evidence="18">
    <location>
        <position position="334"/>
    </location>
    <ligand>
        <name>UDP-N-acetyl-alpha-D-glucosamine</name>
        <dbReference type="ChEBI" id="CHEBI:57705"/>
    </ligand>
</feature>
<keyword evidence="8 18" id="KW-0677">Repeat</keyword>
<feature type="binding site" evidence="18">
    <location>
        <position position="72"/>
    </location>
    <ligand>
        <name>UDP-N-acetyl-alpha-D-glucosamine</name>
        <dbReference type="ChEBI" id="CHEBI:57705"/>
    </ligand>
</feature>
<dbReference type="InterPro" id="IPR011004">
    <property type="entry name" value="Trimer_LpxA-like_sf"/>
</dbReference>
<comment type="similarity">
    <text evidence="3 18">In the N-terminal section; belongs to the N-acetylglucosamine-1-phosphate uridyltransferase family.</text>
</comment>
<keyword evidence="5 18" id="KW-0808">Transferase</keyword>
<feature type="binding site" evidence="18">
    <location>
        <position position="227"/>
    </location>
    <ligand>
        <name>UDP-N-acetyl-alpha-D-glucosamine</name>
        <dbReference type="ChEBI" id="CHEBI:57705"/>
    </ligand>
</feature>
<feature type="region of interest" description="Pyrophosphorylase" evidence="18">
    <location>
        <begin position="1"/>
        <end position="229"/>
    </location>
</feature>
<dbReference type="InterPro" id="IPR001451">
    <property type="entry name" value="Hexapep"/>
</dbReference>
<evidence type="ECO:0000256" key="12">
    <source>
        <dbReference type="ARBA" id="ARBA00023268"/>
    </source>
</evidence>
<dbReference type="InterPro" id="IPR025877">
    <property type="entry name" value="MobA-like_NTP_Trfase"/>
</dbReference>
<dbReference type="HAMAP" id="MF_01631">
    <property type="entry name" value="GlmU"/>
    <property type="match status" value="1"/>
</dbReference>
<evidence type="ECO:0000256" key="15">
    <source>
        <dbReference type="ARBA" id="ARBA00048247"/>
    </source>
</evidence>
<evidence type="ECO:0000256" key="13">
    <source>
        <dbReference type="ARBA" id="ARBA00023315"/>
    </source>
</evidence>
<gene>
    <name evidence="18 20" type="primary">glmU</name>
    <name evidence="20" type="ORF">GQE98_06655</name>
</gene>
<dbReference type="RefSeq" id="WP_161314908.1">
    <property type="nucleotide sequence ID" value="NZ_WTUW01000002.1"/>
</dbReference>
<dbReference type="GO" id="GO:0005737">
    <property type="term" value="C:cytoplasm"/>
    <property type="evidence" value="ECO:0007669"/>
    <property type="project" value="UniProtKB-SubCell"/>
</dbReference>
<dbReference type="UniPathway" id="UPA00973"/>
<dbReference type="GO" id="GO:0000902">
    <property type="term" value="P:cell morphogenesis"/>
    <property type="evidence" value="ECO:0007669"/>
    <property type="project" value="UniProtKB-UniRule"/>
</dbReference>
<dbReference type="InterPro" id="IPR005882">
    <property type="entry name" value="Bifunctional_GlmU"/>
</dbReference>
<evidence type="ECO:0000256" key="5">
    <source>
        <dbReference type="ARBA" id="ARBA00022679"/>
    </source>
</evidence>
<evidence type="ECO:0000313" key="20">
    <source>
        <dbReference type="EMBL" id="MZR30314.1"/>
    </source>
</evidence>
<evidence type="ECO:0000256" key="7">
    <source>
        <dbReference type="ARBA" id="ARBA00022723"/>
    </source>
</evidence>
<dbReference type="Gene3D" id="3.90.550.10">
    <property type="entry name" value="Spore Coat Polysaccharide Biosynthesis Protein SpsA, Chain A"/>
    <property type="match status" value="1"/>
</dbReference>
<feature type="binding site" evidence="18">
    <location>
        <position position="406"/>
    </location>
    <ligand>
        <name>acetyl-CoA</name>
        <dbReference type="ChEBI" id="CHEBI:57288"/>
    </ligand>
</feature>
<dbReference type="EC" id="2.3.1.157" evidence="18"/>
<evidence type="ECO:0000259" key="19">
    <source>
        <dbReference type="Pfam" id="PF12804"/>
    </source>
</evidence>
<comment type="subcellular location">
    <subcellularLocation>
        <location evidence="1 18">Cytoplasm</location>
    </subcellularLocation>
</comment>
<evidence type="ECO:0000313" key="21">
    <source>
        <dbReference type="Proteomes" id="UP000476030"/>
    </source>
</evidence>
<dbReference type="GO" id="GO:0006048">
    <property type="term" value="P:UDP-N-acetylglucosamine biosynthetic process"/>
    <property type="evidence" value="ECO:0007669"/>
    <property type="project" value="UniProtKB-UniPathway"/>
</dbReference>
<evidence type="ECO:0000256" key="16">
    <source>
        <dbReference type="ARBA" id="ARBA00048493"/>
    </source>
</evidence>
<dbReference type="UniPathway" id="UPA00113">
    <property type="reaction ID" value="UER00532"/>
</dbReference>
<accession>A0A6L8W752</accession>
<evidence type="ECO:0000256" key="4">
    <source>
        <dbReference type="ARBA" id="ARBA00022490"/>
    </source>
</evidence>
<dbReference type="Proteomes" id="UP000476030">
    <property type="component" value="Unassembled WGS sequence"/>
</dbReference>
<evidence type="ECO:0000256" key="17">
    <source>
        <dbReference type="ARBA" id="ARBA00049628"/>
    </source>
</evidence>
<evidence type="ECO:0000256" key="2">
    <source>
        <dbReference type="ARBA" id="ARBA00007707"/>
    </source>
</evidence>
<dbReference type="SUPFAM" id="SSF51161">
    <property type="entry name" value="Trimeric LpxA-like enzymes"/>
    <property type="match status" value="1"/>
</dbReference>
<dbReference type="EMBL" id="WTUW01000002">
    <property type="protein sequence ID" value="MZR30314.1"/>
    <property type="molecule type" value="Genomic_DNA"/>
</dbReference>
<comment type="pathway">
    <text evidence="18">Nucleotide-sugar biosynthesis; UDP-N-acetyl-alpha-D-glucosamine biosynthesis; UDP-N-acetyl-alpha-D-glucosamine from N-acetyl-alpha-D-glucosamine 1-phosphate: step 1/1.</text>
</comment>
<feature type="binding site" evidence="18">
    <location>
        <position position="227"/>
    </location>
    <ligand>
        <name>Mg(2+)</name>
        <dbReference type="ChEBI" id="CHEBI:18420"/>
    </ligand>
</feature>
<comment type="similarity">
    <text evidence="2 18">In the C-terminal section; belongs to the transferase hexapeptide repeat family.</text>
</comment>
<evidence type="ECO:0000256" key="14">
    <source>
        <dbReference type="ARBA" id="ARBA00023316"/>
    </source>
</evidence>
<dbReference type="PANTHER" id="PTHR43584">
    <property type="entry name" value="NUCLEOTIDYL TRANSFERASE"/>
    <property type="match status" value="1"/>
</dbReference>
<feature type="binding site" evidence="18">
    <location>
        <position position="388"/>
    </location>
    <ligand>
        <name>acetyl-CoA</name>
        <dbReference type="ChEBI" id="CHEBI:57288"/>
    </ligand>
</feature>
<comment type="caution">
    <text evidence="20">The sequence shown here is derived from an EMBL/GenBank/DDBJ whole genome shotgun (WGS) entry which is preliminary data.</text>
</comment>
<dbReference type="InterPro" id="IPR050065">
    <property type="entry name" value="GlmU-like"/>
</dbReference>
<dbReference type="InterPro" id="IPR018357">
    <property type="entry name" value="Hexapep_transf_CS"/>
</dbReference>
<feature type="binding site" evidence="18">
    <location>
        <position position="23"/>
    </location>
    <ligand>
        <name>UDP-N-acetyl-alpha-D-glucosamine</name>
        <dbReference type="ChEBI" id="CHEBI:57705"/>
    </ligand>
</feature>
<dbReference type="NCBIfam" id="NF010933">
    <property type="entry name" value="PRK14353.1"/>
    <property type="match status" value="1"/>
</dbReference>
<dbReference type="NCBIfam" id="TIGR01173">
    <property type="entry name" value="glmU"/>
    <property type="match status" value="1"/>
</dbReference>
<dbReference type="GO" id="GO:0008360">
    <property type="term" value="P:regulation of cell shape"/>
    <property type="evidence" value="ECO:0007669"/>
    <property type="project" value="UniProtKB-KW"/>
</dbReference>
<evidence type="ECO:0000256" key="6">
    <source>
        <dbReference type="ARBA" id="ARBA00022695"/>
    </source>
</evidence>
<dbReference type="InterPro" id="IPR038009">
    <property type="entry name" value="GlmU_C_LbH"/>
</dbReference>
<evidence type="ECO:0000256" key="18">
    <source>
        <dbReference type="HAMAP-Rule" id="MF_01631"/>
    </source>
</evidence>
<comment type="subunit">
    <text evidence="18">Homotrimer.</text>
</comment>
<feature type="binding site" evidence="18">
    <location>
        <begin position="100"/>
        <end position="102"/>
    </location>
    <ligand>
        <name>UDP-N-acetyl-alpha-D-glucosamine</name>
        <dbReference type="ChEBI" id="CHEBI:57705"/>
    </ligand>
</feature>
<comment type="function">
    <text evidence="17 18">Catalyzes the last two sequential reactions in the de novo biosynthetic pathway for UDP-N-acetylglucosamine (UDP-GlcNAc). The C-terminal domain catalyzes the transfer of acetyl group from acetyl coenzyme A to glucosamine-1-phosphate (GlcN-1-P) to produce N-acetylglucosamine-1-phosphate (GlcNAc-1-P), which is converted into UDP-GlcNAc by the transfer of uridine 5-monophosphate (from uridine 5-triphosphate), a reaction catalyzed by the N-terminal domain.</text>
</comment>
<evidence type="ECO:0000256" key="11">
    <source>
        <dbReference type="ARBA" id="ARBA00022984"/>
    </source>
</evidence>
<dbReference type="GO" id="GO:0009252">
    <property type="term" value="P:peptidoglycan biosynthetic process"/>
    <property type="evidence" value="ECO:0007669"/>
    <property type="project" value="UniProtKB-UniRule"/>
</dbReference>
<feature type="binding site" evidence="18">
    <location>
        <position position="316"/>
    </location>
    <ligand>
        <name>UDP-N-acetyl-alpha-D-glucosamine</name>
        <dbReference type="ChEBI" id="CHEBI:57705"/>
    </ligand>
</feature>
<dbReference type="CDD" id="cd02540">
    <property type="entry name" value="GT2_GlmU_N_bac"/>
    <property type="match status" value="1"/>
</dbReference>
<feature type="binding site" evidence="18">
    <location>
        <begin position="9"/>
        <end position="12"/>
    </location>
    <ligand>
        <name>UDP-N-acetyl-alpha-D-glucosamine</name>
        <dbReference type="ChEBI" id="CHEBI:57705"/>
    </ligand>
</feature>
<evidence type="ECO:0000256" key="3">
    <source>
        <dbReference type="ARBA" id="ARBA00007947"/>
    </source>
</evidence>
<comment type="pathway">
    <text evidence="18">Nucleotide-sugar biosynthesis; UDP-N-acetyl-alpha-D-glucosamine biosynthesis; N-acetyl-alpha-D-glucosamine 1-phosphate from alpha-D-glucosamine 6-phosphate (route II): step 2/2.</text>
</comment>